<feature type="transmembrane region" description="Helical" evidence="9">
    <location>
        <begin position="30"/>
        <end position="50"/>
    </location>
</feature>
<comment type="caution">
    <text evidence="10">The sequence shown here is derived from an EMBL/GenBank/DDBJ whole genome shotgun (WGS) entry which is preliminary data.</text>
</comment>
<dbReference type="GO" id="GO:1990961">
    <property type="term" value="P:xenobiotic detoxification by transmembrane export across the plasma membrane"/>
    <property type="evidence" value="ECO:0007669"/>
    <property type="project" value="UniProtKB-ARBA"/>
</dbReference>
<organism evidence="10 11">
    <name type="scientific">Rubellimicrobium thermophilum DSM 16684</name>
    <dbReference type="NCBI Taxonomy" id="1123069"/>
    <lineage>
        <taxon>Bacteria</taxon>
        <taxon>Pseudomonadati</taxon>
        <taxon>Pseudomonadota</taxon>
        <taxon>Alphaproteobacteria</taxon>
        <taxon>Rhodobacterales</taxon>
        <taxon>Roseobacteraceae</taxon>
        <taxon>Rubellimicrobium</taxon>
    </lineage>
</organism>
<dbReference type="HOGENOM" id="CLU_133067_0_2_5"/>
<comment type="subcellular location">
    <subcellularLocation>
        <location evidence="1 8">Cell membrane</location>
        <topology evidence="1 8">Multi-pass membrane protein</topology>
    </subcellularLocation>
</comment>
<dbReference type="Pfam" id="PF00893">
    <property type="entry name" value="Multi_Drug_Res"/>
    <property type="match status" value="1"/>
</dbReference>
<evidence type="ECO:0000313" key="11">
    <source>
        <dbReference type="Proteomes" id="UP000015346"/>
    </source>
</evidence>
<dbReference type="GO" id="GO:0015297">
    <property type="term" value="F:antiporter activity"/>
    <property type="evidence" value="ECO:0007669"/>
    <property type="project" value="TreeGrafter"/>
</dbReference>
<comment type="similarity">
    <text evidence="7 8">Belongs to the drug/metabolite transporter (DMT) superfamily. Small multidrug resistance (SMR) (TC 2.A.7.1) family.</text>
</comment>
<evidence type="ECO:0000256" key="8">
    <source>
        <dbReference type="RuleBase" id="RU003942"/>
    </source>
</evidence>
<feature type="transmembrane region" description="Helical" evidence="9">
    <location>
        <begin position="88"/>
        <end position="106"/>
    </location>
</feature>
<dbReference type="EMBL" id="AOLV01000010">
    <property type="protein sequence ID" value="EPX86558.1"/>
    <property type="molecule type" value="Genomic_DNA"/>
</dbReference>
<name>S9R3K7_9RHOB</name>
<evidence type="ECO:0000256" key="7">
    <source>
        <dbReference type="ARBA" id="ARBA00038032"/>
    </source>
</evidence>
<dbReference type="Gene3D" id="1.10.3730.20">
    <property type="match status" value="1"/>
</dbReference>
<protein>
    <submittedName>
        <fullName evidence="10">Membrane transporter</fullName>
    </submittedName>
</protein>
<keyword evidence="3" id="KW-1003">Cell membrane</keyword>
<dbReference type="GO" id="GO:0015199">
    <property type="term" value="F:amino-acid betaine transmembrane transporter activity"/>
    <property type="evidence" value="ECO:0007669"/>
    <property type="project" value="TreeGrafter"/>
</dbReference>
<dbReference type="InterPro" id="IPR037185">
    <property type="entry name" value="EmrE-like"/>
</dbReference>
<gene>
    <name evidence="10" type="ORF">ruthe_01374</name>
</gene>
<dbReference type="SUPFAM" id="SSF103481">
    <property type="entry name" value="Multidrug resistance efflux transporter EmrE"/>
    <property type="match status" value="1"/>
</dbReference>
<dbReference type="GO" id="GO:0015220">
    <property type="term" value="F:choline transmembrane transporter activity"/>
    <property type="evidence" value="ECO:0007669"/>
    <property type="project" value="TreeGrafter"/>
</dbReference>
<accession>S9R3K7</accession>
<evidence type="ECO:0000313" key="10">
    <source>
        <dbReference type="EMBL" id="EPX86558.1"/>
    </source>
</evidence>
<dbReference type="PATRIC" id="fig|1123069.3.peg.1347"/>
<evidence type="ECO:0000256" key="9">
    <source>
        <dbReference type="SAM" id="Phobius"/>
    </source>
</evidence>
<keyword evidence="11" id="KW-1185">Reference proteome</keyword>
<dbReference type="PANTHER" id="PTHR30561">
    <property type="entry name" value="SMR FAMILY PROTON-DEPENDENT DRUG EFFLUX TRANSPORTER SUGE"/>
    <property type="match status" value="1"/>
</dbReference>
<evidence type="ECO:0000256" key="2">
    <source>
        <dbReference type="ARBA" id="ARBA00022448"/>
    </source>
</evidence>
<keyword evidence="6 9" id="KW-0472">Membrane</keyword>
<keyword evidence="4 8" id="KW-0812">Transmembrane</keyword>
<dbReference type="GO" id="GO:0031460">
    <property type="term" value="P:glycine betaine transport"/>
    <property type="evidence" value="ECO:0007669"/>
    <property type="project" value="TreeGrafter"/>
</dbReference>
<keyword evidence="2" id="KW-0813">Transport</keyword>
<sequence>MTYAMTWAMLSVAIAAEVAGTTLLHMSRQFTRPLPAAGSLMLYALAFYLLSHVMRTLPVGVVYAVWSGLGIVFITAVGWLAFRQTLDWPVLLGIAMILGGVVLVNLHTGGAGH</sequence>
<evidence type="ECO:0000256" key="3">
    <source>
        <dbReference type="ARBA" id="ARBA00022475"/>
    </source>
</evidence>
<dbReference type="AlphaFoldDB" id="S9R3K7"/>
<evidence type="ECO:0000256" key="5">
    <source>
        <dbReference type="ARBA" id="ARBA00022989"/>
    </source>
</evidence>
<reference evidence="10 11" key="1">
    <citation type="journal article" date="2013" name="Stand. Genomic Sci.">
        <title>Genome sequence of the reddish-pigmented Rubellimicrobium thermophilum type strain (DSM 16684(T)), a member of the Roseobacter clade.</title>
        <authorList>
            <person name="Fiebig A."/>
            <person name="Riedel T."/>
            <person name="Gronow S."/>
            <person name="Petersen J."/>
            <person name="Klenk H.P."/>
            <person name="Goker M."/>
        </authorList>
    </citation>
    <scope>NUCLEOTIDE SEQUENCE [LARGE SCALE GENOMIC DNA]</scope>
    <source>
        <strain evidence="10 11">DSM 16684</strain>
    </source>
</reference>
<evidence type="ECO:0000256" key="4">
    <source>
        <dbReference type="ARBA" id="ARBA00022692"/>
    </source>
</evidence>
<dbReference type="InterPro" id="IPR045324">
    <property type="entry name" value="Small_multidrug_res"/>
</dbReference>
<proteinExistence type="inferred from homology"/>
<dbReference type="STRING" id="1123069.ruthe_01374"/>
<dbReference type="GO" id="GO:0005886">
    <property type="term" value="C:plasma membrane"/>
    <property type="evidence" value="ECO:0007669"/>
    <property type="project" value="UniProtKB-SubCell"/>
</dbReference>
<evidence type="ECO:0000256" key="1">
    <source>
        <dbReference type="ARBA" id="ARBA00004651"/>
    </source>
</evidence>
<dbReference type="RefSeq" id="WP_021097466.1">
    <property type="nucleotide sequence ID" value="NZ_KE557320.1"/>
</dbReference>
<feature type="transmembrane region" description="Helical" evidence="9">
    <location>
        <begin position="62"/>
        <end position="82"/>
    </location>
</feature>
<keyword evidence="5 9" id="KW-1133">Transmembrane helix</keyword>
<dbReference type="FunFam" id="1.10.3730.20:FF:000001">
    <property type="entry name" value="Quaternary ammonium compound resistance transporter SugE"/>
    <property type="match status" value="1"/>
</dbReference>
<dbReference type="InterPro" id="IPR000390">
    <property type="entry name" value="Small_drug/metabolite_transptr"/>
</dbReference>
<evidence type="ECO:0000256" key="6">
    <source>
        <dbReference type="ARBA" id="ARBA00023136"/>
    </source>
</evidence>
<dbReference type="PANTHER" id="PTHR30561:SF1">
    <property type="entry name" value="MULTIDRUG TRANSPORTER EMRE"/>
    <property type="match status" value="1"/>
</dbReference>
<dbReference type="Proteomes" id="UP000015346">
    <property type="component" value="Unassembled WGS sequence"/>
</dbReference>